<accession>A0ABR2T8U1</accession>
<sequence>MNSISFGDDGAKTFVKLEGSVGFKGIDFKGMISNKVENLTIEAPVLDPNNPQDEASIWVTDFELETWLEDSGDLEVFDKMVVRKIEVQNVCVKDGEAIILESSRVLLAGAISSGSDDQIEGLPTPMKDEPMGISVSL</sequence>
<gene>
    <name evidence="2" type="ORF">V6N11_050092</name>
</gene>
<feature type="region of interest" description="Disordered" evidence="1">
    <location>
        <begin position="117"/>
        <end position="137"/>
    </location>
</feature>
<protein>
    <submittedName>
        <fullName evidence="2">Uncharacterized protein</fullName>
    </submittedName>
</protein>
<proteinExistence type="predicted"/>
<comment type="caution">
    <text evidence="2">The sequence shown here is derived from an EMBL/GenBank/DDBJ whole genome shotgun (WGS) entry which is preliminary data.</text>
</comment>
<evidence type="ECO:0000256" key="1">
    <source>
        <dbReference type="SAM" id="MobiDB-lite"/>
    </source>
</evidence>
<reference evidence="2 3" key="1">
    <citation type="journal article" date="2024" name="G3 (Bethesda)">
        <title>Genome assembly of Hibiscus sabdariffa L. provides insights into metabolisms of medicinal natural products.</title>
        <authorList>
            <person name="Kim T."/>
        </authorList>
    </citation>
    <scope>NUCLEOTIDE SEQUENCE [LARGE SCALE GENOMIC DNA]</scope>
    <source>
        <strain evidence="2">TK-2024</strain>
        <tissue evidence="2">Old leaves</tissue>
    </source>
</reference>
<dbReference type="Proteomes" id="UP001396334">
    <property type="component" value="Unassembled WGS sequence"/>
</dbReference>
<evidence type="ECO:0000313" key="3">
    <source>
        <dbReference type="Proteomes" id="UP001396334"/>
    </source>
</evidence>
<name>A0ABR2T8U1_9ROSI</name>
<evidence type="ECO:0000313" key="2">
    <source>
        <dbReference type="EMBL" id="KAK9033911.1"/>
    </source>
</evidence>
<organism evidence="2 3">
    <name type="scientific">Hibiscus sabdariffa</name>
    <name type="common">roselle</name>
    <dbReference type="NCBI Taxonomy" id="183260"/>
    <lineage>
        <taxon>Eukaryota</taxon>
        <taxon>Viridiplantae</taxon>
        <taxon>Streptophyta</taxon>
        <taxon>Embryophyta</taxon>
        <taxon>Tracheophyta</taxon>
        <taxon>Spermatophyta</taxon>
        <taxon>Magnoliopsida</taxon>
        <taxon>eudicotyledons</taxon>
        <taxon>Gunneridae</taxon>
        <taxon>Pentapetalae</taxon>
        <taxon>rosids</taxon>
        <taxon>malvids</taxon>
        <taxon>Malvales</taxon>
        <taxon>Malvaceae</taxon>
        <taxon>Malvoideae</taxon>
        <taxon>Hibiscus</taxon>
    </lineage>
</organism>
<keyword evidence="3" id="KW-1185">Reference proteome</keyword>
<dbReference type="EMBL" id="JBBPBN010000007">
    <property type="protein sequence ID" value="KAK9033911.1"/>
    <property type="molecule type" value="Genomic_DNA"/>
</dbReference>